<feature type="region of interest" description="Disordered" evidence="4">
    <location>
        <begin position="589"/>
        <end position="615"/>
    </location>
</feature>
<feature type="binding site" evidence="3">
    <location>
        <position position="58"/>
    </location>
    <ligand>
        <name>ATP</name>
        <dbReference type="ChEBI" id="CHEBI:30616"/>
    </ligand>
</feature>
<dbReference type="AlphaFoldDB" id="A0A8S0VZX2"/>
<dbReference type="InterPro" id="IPR000719">
    <property type="entry name" value="Prot_kinase_dom"/>
</dbReference>
<keyword evidence="2 3" id="KW-0067">ATP-binding</keyword>
<dbReference type="GO" id="GO:0004674">
    <property type="term" value="F:protein serine/threonine kinase activity"/>
    <property type="evidence" value="ECO:0007669"/>
    <property type="project" value="InterPro"/>
</dbReference>
<dbReference type="EMBL" id="CACVBS010000044">
    <property type="protein sequence ID" value="CAA7264385.1"/>
    <property type="molecule type" value="Genomic_DNA"/>
</dbReference>
<evidence type="ECO:0000256" key="3">
    <source>
        <dbReference type="PROSITE-ProRule" id="PRU10141"/>
    </source>
</evidence>
<reference evidence="6 7" key="1">
    <citation type="submission" date="2020-01" db="EMBL/GenBank/DDBJ databases">
        <authorList>
            <person name="Gupta K D."/>
        </authorList>
    </citation>
    <scope>NUCLEOTIDE SEQUENCE [LARGE SCALE GENOMIC DNA]</scope>
</reference>
<dbReference type="PROSITE" id="PS00108">
    <property type="entry name" value="PROTEIN_KINASE_ST"/>
    <property type="match status" value="1"/>
</dbReference>
<evidence type="ECO:0000313" key="6">
    <source>
        <dbReference type="EMBL" id="CAA7264385.1"/>
    </source>
</evidence>
<dbReference type="InterPro" id="IPR045269">
    <property type="entry name" value="Atg1-like"/>
</dbReference>
<dbReference type="InterPro" id="IPR008271">
    <property type="entry name" value="Ser/Thr_kinase_AS"/>
</dbReference>
<dbReference type="InterPro" id="IPR011009">
    <property type="entry name" value="Kinase-like_dom_sf"/>
</dbReference>
<keyword evidence="1 3" id="KW-0547">Nucleotide-binding</keyword>
<evidence type="ECO:0000259" key="5">
    <source>
        <dbReference type="PROSITE" id="PS50011"/>
    </source>
</evidence>
<organism evidence="6 7">
    <name type="scientific">Cyclocybe aegerita</name>
    <name type="common">Black poplar mushroom</name>
    <name type="synonym">Agrocybe aegerita</name>
    <dbReference type="NCBI Taxonomy" id="1973307"/>
    <lineage>
        <taxon>Eukaryota</taxon>
        <taxon>Fungi</taxon>
        <taxon>Dikarya</taxon>
        <taxon>Basidiomycota</taxon>
        <taxon>Agaricomycotina</taxon>
        <taxon>Agaricomycetes</taxon>
        <taxon>Agaricomycetidae</taxon>
        <taxon>Agaricales</taxon>
        <taxon>Agaricineae</taxon>
        <taxon>Bolbitiaceae</taxon>
        <taxon>Cyclocybe</taxon>
    </lineage>
</organism>
<dbReference type="PANTHER" id="PTHR24348">
    <property type="entry name" value="SERINE/THREONINE-PROTEIN KINASE UNC-51-RELATED"/>
    <property type="match status" value="1"/>
</dbReference>
<gene>
    <name evidence="6" type="ORF">AAE3_LOCUS6521</name>
</gene>
<dbReference type="InterPro" id="IPR017441">
    <property type="entry name" value="Protein_kinase_ATP_BS"/>
</dbReference>
<evidence type="ECO:0000313" key="7">
    <source>
        <dbReference type="Proteomes" id="UP000467700"/>
    </source>
</evidence>
<dbReference type="PROSITE" id="PS00107">
    <property type="entry name" value="PROTEIN_KINASE_ATP"/>
    <property type="match status" value="1"/>
</dbReference>
<comment type="caution">
    <text evidence="6">The sequence shown here is derived from an EMBL/GenBank/DDBJ whole genome shotgun (WGS) entry which is preliminary data.</text>
</comment>
<evidence type="ECO:0000256" key="1">
    <source>
        <dbReference type="ARBA" id="ARBA00022741"/>
    </source>
</evidence>
<evidence type="ECO:0000256" key="4">
    <source>
        <dbReference type="SAM" id="MobiDB-lite"/>
    </source>
</evidence>
<dbReference type="PROSITE" id="PS50011">
    <property type="entry name" value="PROTEIN_KINASE_DOM"/>
    <property type="match status" value="1"/>
</dbReference>
<keyword evidence="7" id="KW-1185">Reference proteome</keyword>
<name>A0A8S0VZX2_CYCAE</name>
<accession>A0A8S0VZX2</accession>
<dbReference type="SUPFAM" id="SSF56112">
    <property type="entry name" value="Protein kinase-like (PK-like)"/>
    <property type="match status" value="1"/>
</dbReference>
<protein>
    <recommendedName>
        <fullName evidence="5">Protein kinase domain-containing protein</fullName>
    </recommendedName>
</protein>
<dbReference type="Pfam" id="PF00069">
    <property type="entry name" value="Pkinase"/>
    <property type="match status" value="1"/>
</dbReference>
<sequence>MSKKAPAAASPSPAHPPVGTLIDRGSLELVEVLGVGGYGVVYRATETFSPCRRSYAVKCLSNANSQSNSRRQLHLREITLHQIASVHPSVVTLHRVIEELDCTFLVMEYAPDHDLFAQILDQCRYLGKDFLIKHVFLQLIDAVQYCHSLGIYHRDLKPENILCFDKGCRVAITDFGLATTDKSSREFRTGSVYHMSPECQVEDSATAPPYSPMHNDIWSLGIILLNLVTGRNPWKSATPDDLTFQAYRRDPLHFLPTVLPISDELNHILIQALNPDWRTRLSLPRLRDAVESVSTFYSSDAILEGSLARCPWEAGLDLGNGAEETKPAVEKRPVPDIPEGIEPYCVASASAVGSHFPGQSSQEEEMDECGWDGQVSEYDVDERRMDYDDGILHTPAYARSNRSSLSSDPASPVTPSSYFDSESRCTFIDVDSYRVYDQEGDDRSCDVDGMFAFPSFTQSSMDDSDENRFASSVFIATPVTDSKPYPAQPISRYGTGFRTEKRYSSPNTSVYSVAEAPVYSPDSPTTPADWHFADEVEPESPVVFVWPEVNSRAGSKPIEIPRSRRGSHDKHKGQYIFNPMRFFPRSSGTSWLNSRVSPPGRKSAKPPPVEKIRPMTPPPTHHVWGEYHPTCPVESPAGPNRMPPRFGSHILPGREWFPDFFASRGGS</sequence>
<dbReference type="Proteomes" id="UP000467700">
    <property type="component" value="Unassembled WGS sequence"/>
</dbReference>
<dbReference type="PANTHER" id="PTHR24348:SF68">
    <property type="entry name" value="SERINE_THREONINE-PROTEIN KINASE ATG1C"/>
    <property type="match status" value="1"/>
</dbReference>
<evidence type="ECO:0000256" key="2">
    <source>
        <dbReference type="ARBA" id="ARBA00022840"/>
    </source>
</evidence>
<dbReference type="Gene3D" id="1.10.510.10">
    <property type="entry name" value="Transferase(Phosphotransferase) domain 1"/>
    <property type="match status" value="1"/>
</dbReference>
<dbReference type="GO" id="GO:0010506">
    <property type="term" value="P:regulation of autophagy"/>
    <property type="evidence" value="ECO:0007669"/>
    <property type="project" value="InterPro"/>
</dbReference>
<dbReference type="OrthoDB" id="541276at2759"/>
<proteinExistence type="predicted"/>
<dbReference type="GO" id="GO:0005737">
    <property type="term" value="C:cytoplasm"/>
    <property type="evidence" value="ECO:0007669"/>
    <property type="project" value="TreeGrafter"/>
</dbReference>
<feature type="domain" description="Protein kinase" evidence="5">
    <location>
        <begin position="27"/>
        <end position="297"/>
    </location>
</feature>
<dbReference type="GO" id="GO:0005524">
    <property type="term" value="F:ATP binding"/>
    <property type="evidence" value="ECO:0007669"/>
    <property type="project" value="UniProtKB-UniRule"/>
</dbReference>
<dbReference type="SMART" id="SM00220">
    <property type="entry name" value="S_TKc"/>
    <property type="match status" value="1"/>
</dbReference>